<sequence length="143" mass="15391">MTRQRAGDFSPQDWPNSRRHAHYKVRSETSLRLLAGVGGLSVIGTGDLAGNNLNVWWAAVVVTLLLAAGGCLGMSWSTFGHGERVLKSAMDKDSTLKDSAWVKGDRYDPERGEALYRAGTILIALAGACLVIAFWWSAVATVA</sequence>
<organism evidence="2 3">
    <name type="scientific">Georgenia muralis</name>
    <dbReference type="NCBI Taxonomy" id="154117"/>
    <lineage>
        <taxon>Bacteria</taxon>
        <taxon>Bacillati</taxon>
        <taxon>Actinomycetota</taxon>
        <taxon>Actinomycetes</taxon>
        <taxon>Micrococcales</taxon>
        <taxon>Bogoriellaceae</taxon>
        <taxon>Georgenia</taxon>
    </lineage>
</organism>
<evidence type="ECO:0000313" key="2">
    <source>
        <dbReference type="EMBL" id="RPF28924.1"/>
    </source>
</evidence>
<name>A0A3N4ZA22_9MICO</name>
<keyword evidence="3" id="KW-1185">Reference proteome</keyword>
<dbReference type="EMBL" id="RKRA01000001">
    <property type="protein sequence ID" value="RPF28924.1"/>
    <property type="molecule type" value="Genomic_DNA"/>
</dbReference>
<comment type="caution">
    <text evidence="2">The sequence shown here is derived from an EMBL/GenBank/DDBJ whole genome shotgun (WGS) entry which is preliminary data.</text>
</comment>
<keyword evidence="1" id="KW-1133">Transmembrane helix</keyword>
<reference evidence="2 3" key="1">
    <citation type="submission" date="2018-11" db="EMBL/GenBank/DDBJ databases">
        <title>Sequencing the genomes of 1000 actinobacteria strains.</title>
        <authorList>
            <person name="Klenk H.-P."/>
        </authorList>
    </citation>
    <scope>NUCLEOTIDE SEQUENCE [LARGE SCALE GENOMIC DNA]</scope>
    <source>
        <strain evidence="2 3">DSM 14418</strain>
    </source>
</reference>
<keyword evidence="1" id="KW-0472">Membrane</keyword>
<protein>
    <submittedName>
        <fullName evidence="2">Uncharacterized protein</fullName>
    </submittedName>
</protein>
<gene>
    <name evidence="2" type="ORF">EDD32_3475</name>
</gene>
<keyword evidence="1" id="KW-0812">Transmembrane</keyword>
<feature type="transmembrane region" description="Helical" evidence="1">
    <location>
        <begin position="114"/>
        <end position="136"/>
    </location>
</feature>
<feature type="transmembrane region" description="Helical" evidence="1">
    <location>
        <begin position="31"/>
        <end position="49"/>
    </location>
</feature>
<accession>A0A3N4ZA22</accession>
<evidence type="ECO:0000256" key="1">
    <source>
        <dbReference type="SAM" id="Phobius"/>
    </source>
</evidence>
<evidence type="ECO:0000313" key="3">
    <source>
        <dbReference type="Proteomes" id="UP000280726"/>
    </source>
</evidence>
<proteinExistence type="predicted"/>
<dbReference type="Proteomes" id="UP000280726">
    <property type="component" value="Unassembled WGS sequence"/>
</dbReference>
<feature type="transmembrane region" description="Helical" evidence="1">
    <location>
        <begin position="55"/>
        <end position="79"/>
    </location>
</feature>
<dbReference type="AlphaFoldDB" id="A0A3N4ZA22"/>